<evidence type="ECO:0000259" key="5">
    <source>
        <dbReference type="Pfam" id="PF09084"/>
    </source>
</evidence>
<comment type="subcellular location">
    <subcellularLocation>
        <location evidence="1">Periplasm</location>
    </subcellularLocation>
</comment>
<reference evidence="6 7" key="1">
    <citation type="submission" date="2020-05" db="EMBL/GenBank/DDBJ databases">
        <title>Thiomicrorhabdus sediminis sp.nov. and Thiomicrorhabdus xiamenensis sp.nov., novel sulfur-oxidizing bacteria isolated from coastal sediment.</title>
        <authorList>
            <person name="Liu X."/>
        </authorList>
    </citation>
    <scope>NUCLEOTIDE SEQUENCE [LARGE SCALE GENOMIC DNA]</scope>
    <source>
        <strain evidence="6 7">G2</strain>
    </source>
</reference>
<dbReference type="PANTHER" id="PTHR30024:SF47">
    <property type="entry name" value="TAURINE-BINDING PERIPLASMIC PROTEIN"/>
    <property type="match status" value="1"/>
</dbReference>
<dbReference type="AlphaFoldDB" id="A0A7D4SMI2"/>
<evidence type="ECO:0000256" key="1">
    <source>
        <dbReference type="ARBA" id="ARBA00004418"/>
    </source>
</evidence>
<dbReference type="EMBL" id="CP054020">
    <property type="protein sequence ID" value="QKI88621.1"/>
    <property type="molecule type" value="Genomic_DNA"/>
</dbReference>
<feature type="chain" id="PRO_5028842013" evidence="4">
    <location>
        <begin position="28"/>
        <end position="328"/>
    </location>
</feature>
<dbReference type="GO" id="GO:0042597">
    <property type="term" value="C:periplasmic space"/>
    <property type="evidence" value="ECO:0007669"/>
    <property type="project" value="UniProtKB-SubCell"/>
</dbReference>
<name>A0A7D4SMI2_9GAMM</name>
<feature type="signal peptide" evidence="4">
    <location>
        <begin position="1"/>
        <end position="27"/>
    </location>
</feature>
<evidence type="ECO:0000313" key="6">
    <source>
        <dbReference type="EMBL" id="QKI88621.1"/>
    </source>
</evidence>
<evidence type="ECO:0000256" key="3">
    <source>
        <dbReference type="ARBA" id="ARBA00022729"/>
    </source>
</evidence>
<keyword evidence="3 4" id="KW-0732">Signal</keyword>
<keyword evidence="7" id="KW-1185">Reference proteome</keyword>
<feature type="domain" description="SsuA/THI5-like" evidence="5">
    <location>
        <begin position="46"/>
        <end position="183"/>
    </location>
</feature>
<dbReference type="InterPro" id="IPR015168">
    <property type="entry name" value="SsuA/THI5"/>
</dbReference>
<dbReference type="KEGG" id="txa:HQN79_03055"/>
<dbReference type="Pfam" id="PF09084">
    <property type="entry name" value="NMT1"/>
    <property type="match status" value="1"/>
</dbReference>
<dbReference type="PANTHER" id="PTHR30024">
    <property type="entry name" value="ALIPHATIC SULFONATES-BINDING PROTEIN-RELATED"/>
    <property type="match status" value="1"/>
</dbReference>
<gene>
    <name evidence="6" type="ORF">HQN79_03055</name>
</gene>
<organism evidence="6 7">
    <name type="scientific">Thiomicrorhabdus xiamenensis</name>
    <dbReference type="NCBI Taxonomy" id="2739063"/>
    <lineage>
        <taxon>Bacteria</taxon>
        <taxon>Pseudomonadati</taxon>
        <taxon>Pseudomonadota</taxon>
        <taxon>Gammaproteobacteria</taxon>
        <taxon>Thiotrichales</taxon>
        <taxon>Piscirickettsiaceae</taxon>
        <taxon>Thiomicrorhabdus</taxon>
    </lineage>
</organism>
<proteinExistence type="inferred from homology"/>
<dbReference type="Gene3D" id="3.40.190.10">
    <property type="entry name" value="Periplasmic binding protein-like II"/>
    <property type="match status" value="2"/>
</dbReference>
<dbReference type="SUPFAM" id="SSF53850">
    <property type="entry name" value="Periplasmic binding protein-like II"/>
    <property type="match status" value="1"/>
</dbReference>
<accession>A0A7D4SMI2</accession>
<dbReference type="RefSeq" id="WP_173284219.1">
    <property type="nucleotide sequence ID" value="NZ_CP054020.1"/>
</dbReference>
<comment type="similarity">
    <text evidence="2">Belongs to the bacterial solute-binding protein SsuA/TauA family.</text>
</comment>
<evidence type="ECO:0000256" key="2">
    <source>
        <dbReference type="ARBA" id="ARBA00010742"/>
    </source>
</evidence>
<evidence type="ECO:0000313" key="7">
    <source>
        <dbReference type="Proteomes" id="UP000504724"/>
    </source>
</evidence>
<dbReference type="Proteomes" id="UP000504724">
    <property type="component" value="Chromosome"/>
</dbReference>
<dbReference type="CDD" id="cd13563">
    <property type="entry name" value="PBP2_SsuA_like_6"/>
    <property type="match status" value="1"/>
</dbReference>
<evidence type="ECO:0000256" key="4">
    <source>
        <dbReference type="SAM" id="SignalP"/>
    </source>
</evidence>
<sequence>MKLNVFKKAAKFAAVLSLSSLSWIANAAEPLKIGYSDWPGWVAWEVAIEKKMFEKEGVDVQFEWFDYVASMEAFAAGQLDAVGMTNGDALVTGSTGAPSVMIAINDYSNGNDMVVAQPGISSIKELKGKKIGVEVGFVGHLLLLTALEENGMSESDVTLVNVPTNETPQVLASGEVDAIVAWQPSSGQALNLVPGSSAVFTSADKPGIIYDGLSVNPASLASRGADWEKVLKVWYQAVDYINDPKTRNDALEIMSSRVGLTAAEYAPFLKGTKLLTLEEAKAAYKKGSGLDSIYGSSKISDDFNVNNKVYDAPQDVDAYFDGSLTNGL</sequence>
<protein>
    <submittedName>
        <fullName evidence="6">ABC transporter substrate-binding protein</fullName>
    </submittedName>
</protein>